<keyword evidence="2" id="KW-0732">Signal</keyword>
<feature type="compositionally biased region" description="Low complexity" evidence="1">
    <location>
        <begin position="112"/>
        <end position="125"/>
    </location>
</feature>
<evidence type="ECO:0000256" key="2">
    <source>
        <dbReference type="SAM" id="SignalP"/>
    </source>
</evidence>
<evidence type="ECO:0000313" key="4">
    <source>
        <dbReference type="Proteomes" id="UP000295341"/>
    </source>
</evidence>
<evidence type="ECO:0000256" key="1">
    <source>
        <dbReference type="SAM" id="MobiDB-lite"/>
    </source>
</evidence>
<protein>
    <submittedName>
        <fullName evidence="3">Uncharacterized protein</fullName>
    </submittedName>
</protein>
<dbReference type="AlphaFoldDB" id="A0A4R7NZ61"/>
<feature type="region of interest" description="Disordered" evidence="1">
    <location>
        <begin position="106"/>
        <end position="125"/>
    </location>
</feature>
<dbReference type="EMBL" id="SOBT01000010">
    <property type="protein sequence ID" value="TDU26644.1"/>
    <property type="molecule type" value="Genomic_DNA"/>
</dbReference>
<dbReference type="Proteomes" id="UP000295341">
    <property type="component" value="Unassembled WGS sequence"/>
</dbReference>
<feature type="compositionally biased region" description="Polar residues" evidence="1">
    <location>
        <begin position="44"/>
        <end position="56"/>
    </location>
</feature>
<organism evidence="3 4">
    <name type="scientific">Panacagrimonas perspica</name>
    <dbReference type="NCBI Taxonomy" id="381431"/>
    <lineage>
        <taxon>Bacteria</taxon>
        <taxon>Pseudomonadati</taxon>
        <taxon>Pseudomonadota</taxon>
        <taxon>Gammaproteobacteria</taxon>
        <taxon>Nevskiales</taxon>
        <taxon>Nevskiaceae</taxon>
        <taxon>Panacagrimonas</taxon>
    </lineage>
</organism>
<dbReference type="RefSeq" id="WP_162851306.1">
    <property type="nucleotide sequence ID" value="NZ_MWIN01000007.1"/>
</dbReference>
<keyword evidence="4" id="KW-1185">Reference proteome</keyword>
<evidence type="ECO:0000313" key="3">
    <source>
        <dbReference type="EMBL" id="TDU26644.1"/>
    </source>
</evidence>
<feature type="chain" id="PRO_5020483820" evidence="2">
    <location>
        <begin position="22"/>
        <end position="125"/>
    </location>
</feature>
<accession>A0A4R7NZ61</accession>
<comment type="caution">
    <text evidence="3">The sequence shown here is derived from an EMBL/GenBank/DDBJ whole genome shotgun (WGS) entry which is preliminary data.</text>
</comment>
<reference evidence="3 4" key="1">
    <citation type="submission" date="2019-03" db="EMBL/GenBank/DDBJ databases">
        <title>Genomic Encyclopedia of Type Strains, Phase IV (KMG-IV): sequencing the most valuable type-strain genomes for metagenomic binning, comparative biology and taxonomic classification.</title>
        <authorList>
            <person name="Goeker M."/>
        </authorList>
    </citation>
    <scope>NUCLEOTIDE SEQUENCE [LARGE SCALE GENOMIC DNA]</scope>
    <source>
        <strain evidence="3 4">DSM 26377</strain>
    </source>
</reference>
<feature type="signal peptide" evidence="2">
    <location>
        <begin position="1"/>
        <end position="21"/>
    </location>
</feature>
<gene>
    <name evidence="3" type="ORF">DFR24_3673</name>
</gene>
<feature type="region of interest" description="Disordered" evidence="1">
    <location>
        <begin position="27"/>
        <end position="56"/>
    </location>
</feature>
<sequence length="125" mass="12544">MTCRRVLAFALALAWGGAAFAAQGDMRQPNPGAVGRDLPPNPGTGRSFQVNPAATDSETLNTIRVGSTARSKRIASVAGTDTPWIAPWIVGAGAIAGTAIALYNNGDGGNNSTSTSTSTATATAP</sequence>
<proteinExistence type="predicted"/>
<name>A0A4R7NZ61_9GAMM</name>